<sequence length="154" mass="17418">MIVRPARLDDRDGIFAVEEASFSVPWTKKAIEKELLNNGDKTIYYVLENEAGIVCGYAGLWRVLDEGQITNIALSPAARGQGYGELLLRVLMEAAWADGCNDIYLEVRISNTTALALYRKLGYTELTVRKGYYSDPVEDAFVMDCKKEQYPWIH</sequence>
<name>U7UL93_9FIRM</name>
<dbReference type="PROSITE" id="PS51186">
    <property type="entry name" value="GNAT"/>
    <property type="match status" value="1"/>
</dbReference>
<keyword evidence="8" id="KW-1185">Reference proteome</keyword>
<accession>U7UL93</accession>
<dbReference type="PANTHER" id="PTHR43420:SF44">
    <property type="entry name" value="ACETYLTRANSFERASE YPEA"/>
    <property type="match status" value="1"/>
</dbReference>
<gene>
    <name evidence="7" type="primary">rimI</name>
    <name evidence="7" type="ORF">HMPREF1250_0087</name>
</gene>
<evidence type="ECO:0000256" key="1">
    <source>
        <dbReference type="ARBA" id="ARBA00005395"/>
    </source>
</evidence>
<evidence type="ECO:0000256" key="4">
    <source>
        <dbReference type="ARBA" id="ARBA00023315"/>
    </source>
</evidence>
<comment type="subcellular location">
    <subcellularLocation>
        <location evidence="5">Cytoplasm</location>
    </subcellularLocation>
</comment>
<dbReference type="EC" id="2.3.1.266" evidence="5"/>
<dbReference type="InterPro" id="IPR050680">
    <property type="entry name" value="YpeA/RimI_acetyltransf"/>
</dbReference>
<dbReference type="PANTHER" id="PTHR43420">
    <property type="entry name" value="ACETYLTRANSFERASE"/>
    <property type="match status" value="1"/>
</dbReference>
<feature type="domain" description="N-acetyltransferase" evidence="6">
    <location>
        <begin position="1"/>
        <end position="148"/>
    </location>
</feature>
<comment type="catalytic activity">
    <reaction evidence="5">
        <text>N-terminal L-alanyl-[ribosomal protein bS18] + acetyl-CoA = N-terminal N(alpha)-acetyl-L-alanyl-[ribosomal protein bS18] + CoA + H(+)</text>
        <dbReference type="Rhea" id="RHEA:43756"/>
        <dbReference type="Rhea" id="RHEA-COMP:10676"/>
        <dbReference type="Rhea" id="RHEA-COMP:10677"/>
        <dbReference type="ChEBI" id="CHEBI:15378"/>
        <dbReference type="ChEBI" id="CHEBI:57287"/>
        <dbReference type="ChEBI" id="CHEBI:57288"/>
        <dbReference type="ChEBI" id="CHEBI:64718"/>
        <dbReference type="ChEBI" id="CHEBI:83683"/>
        <dbReference type="EC" id="2.3.1.266"/>
    </reaction>
</comment>
<dbReference type="STRING" id="1111454.HMPREF1250_0087"/>
<dbReference type="InterPro" id="IPR000182">
    <property type="entry name" value="GNAT_dom"/>
</dbReference>
<dbReference type="InterPro" id="IPR006464">
    <property type="entry name" value="AcTrfase_RimI/Ard1"/>
</dbReference>
<dbReference type="eggNOG" id="COG0456">
    <property type="taxonomic scope" value="Bacteria"/>
</dbReference>
<organism evidence="7 8">
    <name type="scientific">Megasphaera vaginalis</name>
    <name type="common">ex Srinivasan et al. 2021</name>
    <dbReference type="NCBI Taxonomy" id="1111454"/>
    <lineage>
        <taxon>Bacteria</taxon>
        <taxon>Bacillati</taxon>
        <taxon>Bacillota</taxon>
        <taxon>Negativicutes</taxon>
        <taxon>Veillonellales</taxon>
        <taxon>Veillonellaceae</taxon>
        <taxon>Megasphaera</taxon>
    </lineage>
</organism>
<keyword evidence="3 7" id="KW-0808">Transferase</keyword>
<evidence type="ECO:0000313" key="8">
    <source>
        <dbReference type="Proteomes" id="UP000017090"/>
    </source>
</evidence>
<protein>
    <recommendedName>
        <fullName evidence="5">[Ribosomal protein bS18]-alanine N-acetyltransferase</fullName>
        <ecNumber evidence="5">2.3.1.266</ecNumber>
    </recommendedName>
</protein>
<comment type="function">
    <text evidence="5">Acetylates the N-terminal alanine of ribosomal protein bS18.</text>
</comment>
<comment type="similarity">
    <text evidence="1 5">Belongs to the acetyltransferase family. RimI subfamily.</text>
</comment>
<dbReference type="Gene3D" id="3.40.630.30">
    <property type="match status" value="1"/>
</dbReference>
<dbReference type="NCBIfam" id="TIGR01575">
    <property type="entry name" value="rimI"/>
    <property type="match status" value="1"/>
</dbReference>
<keyword evidence="2 5" id="KW-0963">Cytoplasm</keyword>
<dbReference type="RefSeq" id="WP_023053532.1">
    <property type="nucleotide sequence ID" value="NZ_AWXA01000027.1"/>
</dbReference>
<evidence type="ECO:0000256" key="5">
    <source>
        <dbReference type="RuleBase" id="RU363094"/>
    </source>
</evidence>
<dbReference type="PATRIC" id="fig|1111454.3.peg.1045"/>
<dbReference type="EMBL" id="AWXA01000027">
    <property type="protein sequence ID" value="ERT60091.1"/>
    <property type="molecule type" value="Genomic_DNA"/>
</dbReference>
<evidence type="ECO:0000256" key="3">
    <source>
        <dbReference type="ARBA" id="ARBA00022679"/>
    </source>
</evidence>
<dbReference type="AlphaFoldDB" id="U7UL93"/>
<evidence type="ECO:0000256" key="2">
    <source>
        <dbReference type="ARBA" id="ARBA00022490"/>
    </source>
</evidence>
<evidence type="ECO:0000259" key="6">
    <source>
        <dbReference type="PROSITE" id="PS51186"/>
    </source>
</evidence>
<dbReference type="GO" id="GO:0008999">
    <property type="term" value="F:protein-N-terminal-alanine acetyltransferase activity"/>
    <property type="evidence" value="ECO:0007669"/>
    <property type="project" value="UniProtKB-EC"/>
</dbReference>
<dbReference type="CDD" id="cd04301">
    <property type="entry name" value="NAT_SF"/>
    <property type="match status" value="1"/>
</dbReference>
<evidence type="ECO:0000313" key="7">
    <source>
        <dbReference type="EMBL" id="ERT60091.1"/>
    </source>
</evidence>
<dbReference type="GO" id="GO:0005737">
    <property type="term" value="C:cytoplasm"/>
    <property type="evidence" value="ECO:0007669"/>
    <property type="project" value="UniProtKB-SubCell"/>
</dbReference>
<dbReference type="SUPFAM" id="SSF55729">
    <property type="entry name" value="Acyl-CoA N-acyltransferases (Nat)"/>
    <property type="match status" value="1"/>
</dbReference>
<dbReference type="OrthoDB" id="9794566at2"/>
<keyword evidence="4 7" id="KW-0012">Acyltransferase</keyword>
<comment type="caution">
    <text evidence="7">The sequence shown here is derived from an EMBL/GenBank/DDBJ whole genome shotgun (WGS) entry which is preliminary data.</text>
</comment>
<reference evidence="7 8" key="1">
    <citation type="submission" date="2013-09" db="EMBL/GenBank/DDBJ databases">
        <authorList>
            <person name="Durkin A.S."/>
            <person name="Haft D.R."/>
            <person name="McCorrison J."/>
            <person name="Torralba M."/>
            <person name="Gillis M."/>
            <person name="Haft D.H."/>
            <person name="Methe B."/>
            <person name="Sutton G."/>
            <person name="Nelson K.E."/>
        </authorList>
    </citation>
    <scope>NUCLEOTIDE SEQUENCE [LARGE SCALE GENOMIC DNA]</scope>
    <source>
        <strain evidence="7 8">BV3C16-1</strain>
    </source>
</reference>
<dbReference type="Pfam" id="PF00583">
    <property type="entry name" value="Acetyltransf_1"/>
    <property type="match status" value="1"/>
</dbReference>
<dbReference type="Proteomes" id="UP000017090">
    <property type="component" value="Unassembled WGS sequence"/>
</dbReference>
<proteinExistence type="inferred from homology"/>
<dbReference type="InterPro" id="IPR016181">
    <property type="entry name" value="Acyl_CoA_acyltransferase"/>
</dbReference>